<feature type="domain" description="EAL" evidence="1">
    <location>
        <begin position="1"/>
        <end position="186"/>
    </location>
</feature>
<dbReference type="InterPro" id="IPR001633">
    <property type="entry name" value="EAL_dom"/>
</dbReference>
<dbReference type="PANTHER" id="PTHR33121:SF79">
    <property type="entry name" value="CYCLIC DI-GMP PHOSPHODIESTERASE PDED-RELATED"/>
    <property type="match status" value="1"/>
</dbReference>
<organism evidence="2">
    <name type="scientific">mine drainage metagenome</name>
    <dbReference type="NCBI Taxonomy" id="410659"/>
    <lineage>
        <taxon>unclassified sequences</taxon>
        <taxon>metagenomes</taxon>
        <taxon>ecological metagenomes</taxon>
    </lineage>
</organism>
<feature type="non-terminal residue" evidence="2">
    <location>
        <position position="294"/>
    </location>
</feature>
<comment type="caution">
    <text evidence="2">The sequence shown here is derived from an EMBL/GenBank/DDBJ whole genome shotgun (WGS) entry which is preliminary data.</text>
</comment>
<dbReference type="Pfam" id="PF00563">
    <property type="entry name" value="EAL"/>
    <property type="match status" value="1"/>
</dbReference>
<reference evidence="2" key="1">
    <citation type="submission" date="2013-08" db="EMBL/GenBank/DDBJ databases">
        <authorList>
            <person name="Mendez C."/>
            <person name="Richter M."/>
            <person name="Ferrer M."/>
            <person name="Sanchez J."/>
        </authorList>
    </citation>
    <scope>NUCLEOTIDE SEQUENCE</scope>
</reference>
<gene>
    <name evidence="2" type="ORF">B2A_11120</name>
</gene>
<evidence type="ECO:0000313" key="2">
    <source>
        <dbReference type="EMBL" id="EQD39740.1"/>
    </source>
</evidence>
<dbReference type="SMART" id="SM00052">
    <property type="entry name" value="EAL"/>
    <property type="match status" value="1"/>
</dbReference>
<sequence>MRQALAQRATLVASGHTFDITVNLPPAALYDPRYAAATAAALSVSKCPPRALLLEILENASEAEHALGSAVAGVLALKALGVRVAEDDLGAGHSSLARLRQWPFDRVKIDQTLVRDVAADPLRTLRFIRQLTLLGQALSIEVVVEGLETTGLVEAALLLGADFGQGYALARPCAAAALPELLAQFHWSFDAHAPRTALGALAATLLSEERLRGAADDPESWRRIAAAPCPVGAYLAHPARHGAANITLISAHVPCTAPCVRGRAARTIARRARTSSKCWLRRCAPTEVALARAT</sequence>
<dbReference type="CDD" id="cd01948">
    <property type="entry name" value="EAL"/>
    <property type="match status" value="1"/>
</dbReference>
<dbReference type="GO" id="GO:0071111">
    <property type="term" value="F:cyclic-guanylate-specific phosphodiesterase activity"/>
    <property type="evidence" value="ECO:0007669"/>
    <property type="project" value="InterPro"/>
</dbReference>
<accession>T1ACZ6</accession>
<reference evidence="2" key="2">
    <citation type="journal article" date="2014" name="ISME J.">
        <title>Microbial stratification in low pH oxic and suboxic macroscopic growths along an acid mine drainage.</title>
        <authorList>
            <person name="Mendez-Garcia C."/>
            <person name="Mesa V."/>
            <person name="Sprenger R.R."/>
            <person name="Richter M."/>
            <person name="Diez M.S."/>
            <person name="Solano J."/>
            <person name="Bargiela R."/>
            <person name="Golyshina O.V."/>
            <person name="Manteca A."/>
            <person name="Ramos J.L."/>
            <person name="Gallego J.R."/>
            <person name="Llorente I."/>
            <person name="Martins Dos Santos V.A."/>
            <person name="Jensen O.N."/>
            <person name="Pelaez A.I."/>
            <person name="Sanchez J."/>
            <person name="Ferrer M."/>
        </authorList>
    </citation>
    <scope>NUCLEOTIDE SEQUENCE</scope>
</reference>
<dbReference type="Gene3D" id="3.20.20.450">
    <property type="entry name" value="EAL domain"/>
    <property type="match status" value="1"/>
</dbReference>
<dbReference type="EMBL" id="AUZZ01008024">
    <property type="protein sequence ID" value="EQD39740.1"/>
    <property type="molecule type" value="Genomic_DNA"/>
</dbReference>
<proteinExistence type="predicted"/>
<name>T1ACZ6_9ZZZZ</name>
<dbReference type="InterPro" id="IPR035919">
    <property type="entry name" value="EAL_sf"/>
</dbReference>
<evidence type="ECO:0000259" key="1">
    <source>
        <dbReference type="PROSITE" id="PS50883"/>
    </source>
</evidence>
<dbReference type="PROSITE" id="PS50883">
    <property type="entry name" value="EAL"/>
    <property type="match status" value="1"/>
</dbReference>
<dbReference type="PANTHER" id="PTHR33121">
    <property type="entry name" value="CYCLIC DI-GMP PHOSPHODIESTERASE PDEF"/>
    <property type="match status" value="1"/>
</dbReference>
<dbReference type="SUPFAM" id="SSF141868">
    <property type="entry name" value="EAL domain-like"/>
    <property type="match status" value="1"/>
</dbReference>
<dbReference type="AlphaFoldDB" id="T1ACZ6"/>
<dbReference type="InterPro" id="IPR050706">
    <property type="entry name" value="Cyclic-di-GMP_PDE-like"/>
</dbReference>
<protein>
    <submittedName>
        <fullName evidence="2">Diguanylate phosphodiesterase, predicted domain protein</fullName>
    </submittedName>
</protein>